<dbReference type="PANTHER" id="PTHR44196">
    <property type="entry name" value="DEHYDROGENASE/REDUCTASE SDR FAMILY MEMBER 7B"/>
    <property type="match status" value="1"/>
</dbReference>
<comment type="function">
    <text evidence="3">Putative oxidoreductase.</text>
</comment>
<keyword evidence="5" id="KW-1133">Transmembrane helix</keyword>
<dbReference type="PROSITE" id="PS00061">
    <property type="entry name" value="ADH_SHORT"/>
    <property type="match status" value="1"/>
</dbReference>
<dbReference type="InterPro" id="IPR057326">
    <property type="entry name" value="KR_dom"/>
</dbReference>
<evidence type="ECO:0000256" key="5">
    <source>
        <dbReference type="SAM" id="Phobius"/>
    </source>
</evidence>
<dbReference type="InterPro" id="IPR036291">
    <property type="entry name" value="NAD(P)-bd_dom_sf"/>
</dbReference>
<evidence type="ECO:0000259" key="6">
    <source>
        <dbReference type="SMART" id="SM00822"/>
    </source>
</evidence>
<dbReference type="NCBIfam" id="NF004825">
    <property type="entry name" value="PRK06181.1"/>
    <property type="match status" value="1"/>
</dbReference>
<keyword evidence="2" id="KW-0560">Oxidoreductase</keyword>
<keyword evidence="5" id="KW-0812">Transmembrane</keyword>
<dbReference type="InterPro" id="IPR002347">
    <property type="entry name" value="SDR_fam"/>
</dbReference>
<dbReference type="InterPro" id="IPR020904">
    <property type="entry name" value="Sc_DH/Rdtase_CS"/>
</dbReference>
<dbReference type="Gene3D" id="3.40.50.720">
    <property type="entry name" value="NAD(P)-binding Rossmann-like Domain"/>
    <property type="match status" value="1"/>
</dbReference>
<reference evidence="7" key="1">
    <citation type="submission" date="2015-11" db="EMBL/GenBank/DDBJ databases">
        <title>De novo transcriptome assembly of four potential Pierce s Disease insect vectors from Arizona vineyards.</title>
        <authorList>
            <person name="Tassone E.E."/>
        </authorList>
    </citation>
    <scope>NUCLEOTIDE SEQUENCE</scope>
</reference>
<evidence type="ECO:0000256" key="1">
    <source>
        <dbReference type="ARBA" id="ARBA00006484"/>
    </source>
</evidence>
<dbReference type="SMART" id="SM00822">
    <property type="entry name" value="PKS_KR"/>
    <property type="match status" value="1"/>
</dbReference>
<keyword evidence="5" id="KW-0472">Membrane</keyword>
<accession>A0A1B6EUP1</accession>
<comment type="similarity">
    <text evidence="1 4">Belongs to the short-chain dehydrogenases/reductases (SDR) family.</text>
</comment>
<dbReference type="PANTHER" id="PTHR44196:SF1">
    <property type="entry name" value="DEHYDROGENASE_REDUCTASE SDR FAMILY MEMBER 7B"/>
    <property type="match status" value="1"/>
</dbReference>
<dbReference type="GO" id="GO:0006629">
    <property type="term" value="P:lipid metabolic process"/>
    <property type="evidence" value="ECO:0007669"/>
    <property type="project" value="UniProtKB-ARBA"/>
</dbReference>
<protein>
    <recommendedName>
        <fullName evidence="6">Ketoreductase domain-containing protein</fullName>
    </recommendedName>
</protein>
<dbReference type="GO" id="GO:0016491">
    <property type="term" value="F:oxidoreductase activity"/>
    <property type="evidence" value="ECO:0007669"/>
    <property type="project" value="UniProtKB-KW"/>
</dbReference>
<gene>
    <name evidence="7" type="ORF">g.19244</name>
</gene>
<sequence length="319" mass="35472">MGDFGGWPILWWLLGSFCVPFTIPWLIFKLYRHQKMKAKLHGKVVLITGASSGLGESLAHVFYQAGCRVILAARREIQLERVKRELLASRMDKDVVTHPPIVMVLDLAKLEEIPEQVDKVLKIVGQVDILVNNAGISYRGEVLTTKVQVDQEVMLVNYISQVALIKALLPSMVLRKSGHIVAVSSVQGKIAIPYRSAYAASKHAMQAFCDTLRAEVAHHNVNVTVVSPGYIQTNLSLNAITGSGDKYGVVDENTAKGYEPLKVARSILLAVMRNQPELTIADVTPRVAVLLRTLLPSVYFYLMRNRALRLRQQALPKVR</sequence>
<dbReference type="PRINTS" id="PR00081">
    <property type="entry name" value="GDHRDH"/>
</dbReference>
<evidence type="ECO:0000313" key="7">
    <source>
        <dbReference type="EMBL" id="JAS41630.1"/>
    </source>
</evidence>
<dbReference type="EMBL" id="GECZ01028139">
    <property type="protein sequence ID" value="JAS41630.1"/>
    <property type="molecule type" value="Transcribed_RNA"/>
</dbReference>
<dbReference type="CDD" id="cd05332">
    <property type="entry name" value="11beta-HSD1_like_SDR_c"/>
    <property type="match status" value="1"/>
</dbReference>
<evidence type="ECO:0000256" key="2">
    <source>
        <dbReference type="ARBA" id="ARBA00023002"/>
    </source>
</evidence>
<dbReference type="AlphaFoldDB" id="A0A1B6EUP1"/>
<feature type="domain" description="Ketoreductase" evidence="6">
    <location>
        <begin position="43"/>
        <end position="234"/>
    </location>
</feature>
<proteinExistence type="inferred from homology"/>
<dbReference type="SUPFAM" id="SSF51735">
    <property type="entry name" value="NAD(P)-binding Rossmann-fold domains"/>
    <property type="match status" value="1"/>
</dbReference>
<dbReference type="Pfam" id="PF00106">
    <property type="entry name" value="adh_short"/>
    <property type="match status" value="1"/>
</dbReference>
<evidence type="ECO:0000256" key="4">
    <source>
        <dbReference type="RuleBase" id="RU000363"/>
    </source>
</evidence>
<evidence type="ECO:0000256" key="3">
    <source>
        <dbReference type="ARBA" id="ARBA00037096"/>
    </source>
</evidence>
<dbReference type="PRINTS" id="PR00080">
    <property type="entry name" value="SDRFAMILY"/>
</dbReference>
<name>A0A1B6EUP1_9HEMI</name>
<dbReference type="GO" id="GO:0016020">
    <property type="term" value="C:membrane"/>
    <property type="evidence" value="ECO:0007669"/>
    <property type="project" value="TreeGrafter"/>
</dbReference>
<feature type="transmembrane region" description="Helical" evidence="5">
    <location>
        <begin position="6"/>
        <end position="28"/>
    </location>
</feature>
<organism evidence="7">
    <name type="scientific">Cuerna arida</name>
    <dbReference type="NCBI Taxonomy" id="1464854"/>
    <lineage>
        <taxon>Eukaryota</taxon>
        <taxon>Metazoa</taxon>
        <taxon>Ecdysozoa</taxon>
        <taxon>Arthropoda</taxon>
        <taxon>Hexapoda</taxon>
        <taxon>Insecta</taxon>
        <taxon>Pterygota</taxon>
        <taxon>Neoptera</taxon>
        <taxon>Paraneoptera</taxon>
        <taxon>Hemiptera</taxon>
        <taxon>Auchenorrhyncha</taxon>
        <taxon>Membracoidea</taxon>
        <taxon>Cicadellidae</taxon>
        <taxon>Cicadellinae</taxon>
        <taxon>Proconiini</taxon>
        <taxon>Cuerna</taxon>
    </lineage>
</organism>